<comment type="caution">
    <text evidence="1">The sequence shown here is derived from an EMBL/GenBank/DDBJ whole genome shotgun (WGS) entry which is preliminary data.</text>
</comment>
<dbReference type="AlphaFoldDB" id="A0A443L7C9"/>
<keyword evidence="2" id="KW-1185">Reference proteome</keyword>
<dbReference type="Proteomes" id="UP000286594">
    <property type="component" value="Unassembled WGS sequence"/>
</dbReference>
<gene>
    <name evidence="1" type="ORF">EOW65_17340</name>
</gene>
<sequence length="167" mass="18261">MNAYDADIEAVLGGGPETPAGETVTAAELSEWLNLSTARIHALAREGVIPRTDGRFELQPTIRAYVEHLRAGQRGRQSTDPDLNAEKLRLARANAEKIELANAKTRAALVPVAEVESAWASVLRDVRAAMLAIPARVQQRLGHLTAHDVQMIDREVRDALEEASHDE</sequence>
<dbReference type="RefSeq" id="WP_128151598.1">
    <property type="nucleotide sequence ID" value="NZ_SAVB01000026.1"/>
</dbReference>
<organism evidence="1 2">
    <name type="scientific">Paenirhodobacter ferrireducens</name>
    <dbReference type="NCBI Taxonomy" id="1215032"/>
    <lineage>
        <taxon>Bacteria</taxon>
        <taxon>Pseudomonadati</taxon>
        <taxon>Pseudomonadota</taxon>
        <taxon>Alphaproteobacteria</taxon>
        <taxon>Rhodobacterales</taxon>
        <taxon>Rhodobacter group</taxon>
        <taxon>Paenirhodobacter</taxon>
    </lineage>
</organism>
<accession>A0A443L7C9</accession>
<name>A0A443L7C9_9RHOB</name>
<proteinExistence type="predicted"/>
<evidence type="ECO:0000313" key="2">
    <source>
        <dbReference type="Proteomes" id="UP000286594"/>
    </source>
</evidence>
<evidence type="ECO:0000313" key="1">
    <source>
        <dbReference type="EMBL" id="RWR45109.1"/>
    </source>
</evidence>
<dbReference type="OrthoDB" id="7867235at2"/>
<reference evidence="1 2" key="1">
    <citation type="submission" date="2019-01" db="EMBL/GenBank/DDBJ databases">
        <title>Sinorhodobacter populi sp. nov. isolated from the symptomatic bark tissue of Populus euramericana canker.</title>
        <authorList>
            <person name="Xu G."/>
        </authorList>
    </citation>
    <scope>NUCLEOTIDE SEQUENCE [LARGE SCALE GENOMIC DNA]</scope>
    <source>
        <strain evidence="1 2">CCTCC AB2012026</strain>
    </source>
</reference>
<dbReference type="EMBL" id="SAVB01000026">
    <property type="protein sequence ID" value="RWR45109.1"/>
    <property type="molecule type" value="Genomic_DNA"/>
</dbReference>
<protein>
    <submittedName>
        <fullName evidence="1">DNA packaging protein</fullName>
    </submittedName>
</protein>